<dbReference type="Gene3D" id="3.30.70.100">
    <property type="match status" value="1"/>
</dbReference>
<evidence type="ECO:0008006" key="3">
    <source>
        <dbReference type="Google" id="ProtNLM"/>
    </source>
</evidence>
<dbReference type="Gramene" id="ESQ43240">
    <property type="protein sequence ID" value="ESQ43240"/>
    <property type="gene ID" value="EUTSA_v10016007mg"/>
</dbReference>
<dbReference type="KEGG" id="eus:EUTSA_v10016007mg"/>
<feature type="non-terminal residue" evidence="1">
    <location>
        <position position="1"/>
    </location>
</feature>
<evidence type="ECO:0000313" key="1">
    <source>
        <dbReference type="EMBL" id="ESQ43240.1"/>
    </source>
</evidence>
<protein>
    <recommendedName>
        <fullName evidence="3">HMA domain-containing protein</fullName>
    </recommendedName>
</protein>
<reference evidence="1 2" key="1">
    <citation type="journal article" date="2013" name="Front. Plant Sci.">
        <title>The Reference Genome of the Halophytic Plant Eutrema salsugineum.</title>
        <authorList>
            <person name="Yang R."/>
            <person name="Jarvis D.E."/>
            <person name="Chen H."/>
            <person name="Beilstein M.A."/>
            <person name="Grimwood J."/>
            <person name="Jenkins J."/>
            <person name="Shu S."/>
            <person name="Prochnik S."/>
            <person name="Xin M."/>
            <person name="Ma C."/>
            <person name="Schmutz J."/>
            <person name="Wing R.A."/>
            <person name="Mitchell-Olds T."/>
            <person name="Schumaker K.S."/>
            <person name="Wang X."/>
        </authorList>
    </citation>
    <scope>NUCLEOTIDE SEQUENCE [LARGE SCALE GENOMIC DNA]</scope>
</reference>
<proteinExistence type="predicted"/>
<keyword evidence="2" id="KW-1185">Reference proteome</keyword>
<dbReference type="AlphaFoldDB" id="V4KZ27"/>
<organism evidence="1 2">
    <name type="scientific">Eutrema salsugineum</name>
    <name type="common">Saltwater cress</name>
    <name type="synonym">Sisymbrium salsugineum</name>
    <dbReference type="NCBI Taxonomy" id="72664"/>
    <lineage>
        <taxon>Eukaryota</taxon>
        <taxon>Viridiplantae</taxon>
        <taxon>Streptophyta</taxon>
        <taxon>Embryophyta</taxon>
        <taxon>Tracheophyta</taxon>
        <taxon>Spermatophyta</taxon>
        <taxon>Magnoliopsida</taxon>
        <taxon>eudicotyledons</taxon>
        <taxon>Gunneridae</taxon>
        <taxon>Pentapetalae</taxon>
        <taxon>rosids</taxon>
        <taxon>malvids</taxon>
        <taxon>Brassicales</taxon>
        <taxon>Brassicaceae</taxon>
        <taxon>Eutremeae</taxon>
        <taxon>Eutrema</taxon>
    </lineage>
</organism>
<evidence type="ECO:0000313" key="2">
    <source>
        <dbReference type="Proteomes" id="UP000030689"/>
    </source>
</evidence>
<dbReference type="EMBL" id="KI517464">
    <property type="protein sequence ID" value="ESQ43240.1"/>
    <property type="molecule type" value="Genomic_DNA"/>
</dbReference>
<name>V4KZ27_EUTSA</name>
<dbReference type="Proteomes" id="UP000030689">
    <property type="component" value="Unassembled WGS sequence"/>
</dbReference>
<sequence length="99" mass="11257">NAMKVVCEFSGVTSLDVKEEGKLKVTRAFNNFEMTKKLRKVCKHVEIIAVGPNTEPKQNRHPVKWNVCLFFSFVPHPPIPVLPRAPRVRGENSDLCIIM</sequence>
<accession>V4KZ27</accession>
<gene>
    <name evidence="1" type="ORF">EUTSA_v10016007mg</name>
</gene>